<dbReference type="OrthoDB" id="186462at2759"/>
<dbReference type="SUPFAM" id="SSF47240">
    <property type="entry name" value="Ferritin-like"/>
    <property type="match status" value="1"/>
</dbReference>
<dbReference type="Proteomes" id="UP000031056">
    <property type="component" value="Unassembled WGS sequence"/>
</dbReference>
<accession>A0A0B2UKD8</accession>
<keyword evidence="6" id="KW-0560">Oxidoreductase</keyword>
<dbReference type="PANTHER" id="PTHR11431:SF75">
    <property type="entry name" value="FERRITIN"/>
    <property type="match status" value="1"/>
</dbReference>
<comment type="function">
    <text evidence="6">Stores iron in a soluble, non-toxic, readily available form. Important for iron homeostasis. Iron is taken up in the ferrous form and deposited as ferric hydroxides after oxidation.</text>
</comment>
<dbReference type="InterPro" id="IPR012347">
    <property type="entry name" value="Ferritin-like"/>
</dbReference>
<evidence type="ECO:0000256" key="6">
    <source>
        <dbReference type="RuleBase" id="RU361145"/>
    </source>
</evidence>
<dbReference type="GO" id="GO:0006879">
    <property type="term" value="P:intracellular iron ion homeostasis"/>
    <property type="evidence" value="ECO:0007669"/>
    <property type="project" value="UniProtKB-KW"/>
</dbReference>
<feature type="binding site" evidence="5">
    <location>
        <position position="140"/>
    </location>
    <ligand>
        <name>Fe cation</name>
        <dbReference type="ChEBI" id="CHEBI:24875"/>
        <label>1</label>
    </ligand>
</feature>
<dbReference type="AlphaFoldDB" id="A0A0B2UKD8"/>
<dbReference type="InParanoid" id="A0A0B2UKD8"/>
<dbReference type="GO" id="GO:0005737">
    <property type="term" value="C:cytoplasm"/>
    <property type="evidence" value="ECO:0007669"/>
    <property type="project" value="TreeGrafter"/>
</dbReference>
<dbReference type="InterPro" id="IPR001519">
    <property type="entry name" value="Ferritin"/>
</dbReference>
<dbReference type="GeneID" id="26262012"/>
<comment type="caution">
    <text evidence="8">The sequence shown here is derived from an EMBL/GenBank/DDBJ whole genome shotgun (WGS) entry which is preliminary data.</text>
</comment>
<evidence type="ECO:0000256" key="1">
    <source>
        <dbReference type="ARBA" id="ARBA00007513"/>
    </source>
</evidence>
<evidence type="ECO:0000313" key="9">
    <source>
        <dbReference type="Proteomes" id="UP000031056"/>
    </source>
</evidence>
<comment type="similarity">
    <text evidence="1 6">Belongs to the ferritin family.</text>
</comment>
<feature type="binding site" evidence="5">
    <location>
        <position position="27"/>
    </location>
    <ligand>
        <name>Fe cation</name>
        <dbReference type="ChEBI" id="CHEBI:24875"/>
        <label>1</label>
    </ligand>
</feature>
<feature type="binding site" evidence="5">
    <location>
        <position position="65"/>
    </location>
    <ligand>
        <name>Fe cation</name>
        <dbReference type="ChEBI" id="CHEBI:24875"/>
        <label>1</label>
    </ligand>
</feature>
<dbReference type="InterPro" id="IPR009078">
    <property type="entry name" value="Ferritin-like_SF"/>
</dbReference>
<dbReference type="Pfam" id="PF00210">
    <property type="entry name" value="Ferritin"/>
    <property type="match status" value="1"/>
</dbReference>
<dbReference type="EMBL" id="JOKQ01000007">
    <property type="protein sequence ID" value="KHN69475.1"/>
    <property type="molecule type" value="Genomic_DNA"/>
</dbReference>
<protein>
    <recommendedName>
        <fullName evidence="6">Ferritin</fullName>
        <ecNumber evidence="6">1.16.3.1</ecNumber>
    </recommendedName>
</protein>
<dbReference type="RefSeq" id="XP_014563517.1">
    <property type="nucleotide sequence ID" value="XM_014708031.1"/>
</dbReference>
<dbReference type="GO" id="GO:0006826">
    <property type="term" value="P:iron ion transport"/>
    <property type="evidence" value="ECO:0007669"/>
    <property type="project" value="InterPro"/>
</dbReference>
<keyword evidence="9" id="KW-1185">Reference proteome</keyword>
<organism evidence="8 9">
    <name type="scientific">Ordospora colligata OC4</name>
    <dbReference type="NCBI Taxonomy" id="1354746"/>
    <lineage>
        <taxon>Eukaryota</taxon>
        <taxon>Fungi</taxon>
        <taxon>Fungi incertae sedis</taxon>
        <taxon>Microsporidia</taxon>
        <taxon>Ordosporidae</taxon>
        <taxon>Ordospora</taxon>
    </lineage>
</organism>
<keyword evidence="3 5" id="KW-0479">Metal-binding</keyword>
<name>A0A0B2UKD8_9MICR</name>
<dbReference type="GO" id="GO:0008198">
    <property type="term" value="F:ferrous iron binding"/>
    <property type="evidence" value="ECO:0007669"/>
    <property type="project" value="TreeGrafter"/>
</dbReference>
<dbReference type="PROSITE" id="PS50905">
    <property type="entry name" value="FERRITIN_LIKE"/>
    <property type="match status" value="1"/>
</dbReference>
<proteinExistence type="inferred from homology"/>
<dbReference type="GO" id="GO:0008199">
    <property type="term" value="F:ferric iron binding"/>
    <property type="evidence" value="ECO:0007669"/>
    <property type="project" value="InterPro"/>
</dbReference>
<evidence type="ECO:0000256" key="4">
    <source>
        <dbReference type="ARBA" id="ARBA00023004"/>
    </source>
</evidence>
<dbReference type="Gene3D" id="1.20.1260.10">
    <property type="match status" value="1"/>
</dbReference>
<sequence>MDKDAQQNSNEWRKEAALLLSSQLMLEYNAFYFYSACAAHFDDPSVCLQGLASFFKKSLLEENEHAQKIIKFMNMRQLKISFRAMEAPDIKKYGTPSSVLKASKEFEESVLDNIETIYNIASKIGDASITQFLDEFVAEQVRSISELNDMWVNCMRCGDDGMGLFIFDQSLLQKD</sequence>
<evidence type="ECO:0000256" key="5">
    <source>
        <dbReference type="PIRSR" id="PIRSR601519-1"/>
    </source>
</evidence>
<feature type="binding site" evidence="5">
    <location>
        <position position="107"/>
    </location>
    <ligand>
        <name>Fe cation</name>
        <dbReference type="ChEBI" id="CHEBI:24875"/>
        <label>1</label>
    </ligand>
</feature>
<dbReference type="InterPro" id="IPR008331">
    <property type="entry name" value="Ferritin_DPS_dom"/>
</dbReference>
<evidence type="ECO:0000256" key="2">
    <source>
        <dbReference type="ARBA" id="ARBA00022434"/>
    </source>
</evidence>
<comment type="catalytic activity">
    <reaction evidence="6">
        <text>4 Fe(2+) + O2 + 4 H(+) = 4 Fe(3+) + 2 H2O</text>
        <dbReference type="Rhea" id="RHEA:11148"/>
        <dbReference type="ChEBI" id="CHEBI:15377"/>
        <dbReference type="ChEBI" id="CHEBI:15378"/>
        <dbReference type="ChEBI" id="CHEBI:15379"/>
        <dbReference type="ChEBI" id="CHEBI:29033"/>
        <dbReference type="ChEBI" id="CHEBI:29034"/>
        <dbReference type="EC" id="1.16.3.1"/>
    </reaction>
</comment>
<dbReference type="HOGENOM" id="CLU_065681_4_2_1"/>
<keyword evidence="4 5" id="KW-0408">Iron</keyword>
<dbReference type="PANTHER" id="PTHR11431">
    <property type="entry name" value="FERRITIN"/>
    <property type="match status" value="1"/>
</dbReference>
<dbReference type="EC" id="1.16.3.1" evidence="6"/>
<evidence type="ECO:0000256" key="3">
    <source>
        <dbReference type="ARBA" id="ARBA00022723"/>
    </source>
</evidence>
<dbReference type="STRING" id="1354746.A0A0B2UKD8"/>
<evidence type="ECO:0000313" key="8">
    <source>
        <dbReference type="EMBL" id="KHN69475.1"/>
    </source>
</evidence>
<feature type="domain" description="Ferritin-like diiron" evidence="7">
    <location>
        <begin position="10"/>
        <end position="158"/>
    </location>
</feature>
<dbReference type="VEuPathDB" id="MicrosporidiaDB:M896_070430"/>
<dbReference type="GO" id="GO:0004322">
    <property type="term" value="F:ferroxidase activity"/>
    <property type="evidence" value="ECO:0007669"/>
    <property type="project" value="UniProtKB-EC"/>
</dbReference>
<keyword evidence="2 6" id="KW-0409">Iron storage</keyword>
<reference evidence="8 9" key="1">
    <citation type="journal article" date="2014" name="MBio">
        <title>The Ordospora colligata genome; evolution of extreme reduction in microsporidia and host-to-parasite horizontal gene transfer.</title>
        <authorList>
            <person name="Pombert J.-F."/>
            <person name="Haag K.L."/>
            <person name="Beidas S."/>
            <person name="Ebert D."/>
            <person name="Keeling P.J."/>
        </authorList>
    </citation>
    <scope>NUCLEOTIDE SEQUENCE [LARGE SCALE GENOMIC DNA]</scope>
    <source>
        <strain evidence="8 9">OC4</strain>
    </source>
</reference>
<evidence type="ECO:0000259" key="7">
    <source>
        <dbReference type="PROSITE" id="PS50905"/>
    </source>
</evidence>
<feature type="binding site" evidence="5">
    <location>
        <position position="62"/>
    </location>
    <ligand>
        <name>Fe cation</name>
        <dbReference type="ChEBI" id="CHEBI:24875"/>
        <label>1</label>
    </ligand>
</feature>
<dbReference type="InterPro" id="IPR009040">
    <property type="entry name" value="Ferritin-like_diiron"/>
</dbReference>
<gene>
    <name evidence="8" type="ORF">M896_070430</name>
</gene>